<dbReference type="Proteomes" id="UP001357452">
    <property type="component" value="Unassembled WGS sequence"/>
</dbReference>
<dbReference type="SMART" id="SM00028">
    <property type="entry name" value="TPR"/>
    <property type="match status" value="6"/>
</dbReference>
<evidence type="ECO:0000259" key="2">
    <source>
        <dbReference type="Pfam" id="PF12770"/>
    </source>
</evidence>
<evidence type="ECO:0000256" key="1">
    <source>
        <dbReference type="SAM" id="Phobius"/>
    </source>
</evidence>
<dbReference type="PANTHER" id="PTHR10098">
    <property type="entry name" value="RAPSYN-RELATED"/>
    <property type="match status" value="1"/>
</dbReference>
<evidence type="ECO:0000313" key="4">
    <source>
        <dbReference type="Proteomes" id="UP001357452"/>
    </source>
</evidence>
<dbReference type="InterPro" id="IPR024983">
    <property type="entry name" value="CHAT_dom"/>
</dbReference>
<sequence>MAIVKQAIRQCKKPLLLAGTVIMLFFIYATTFQDLIFKDYNELKTQDALTDYLNLAFDQIDEAPVLANKADSIVAKIWRSPITDEEKLAYYHLLTNIAYHLLQSGQIQASTRWYEQAYAFYRQEKTNGTLVQEMEVEEYVCKPLGNNYTRIGDFSKAILIQQTAIALAIENGKYEMLPALYANMATTHLNMQEYEVVQEICNKGISALQQNDGTAVLLYNLKAQAYLEMQQKDSARLWNEKALRFNSSNINNNWIVTSLIDRAHILTVEDKQSEALGYLLKAWSQNDLLATRERAKVANEIGICLLSLHRFVESKDWFSQALNNFKLDTLGLYPDYTVTASMFGLAKCYEQLHDIDSTSYWYEQAVLNDYYTQQLIDTWLFSEGSIYFNETNTEQAIAWNHSLYDATKKEAYLIKALWLAELSKGRKLMYEQQRTRQWQSDSSVTTYLFEALREDYFLLAQTTDEEQKTLIKKRIAEKEYQLSLKGNVFAQSLSAPSYQKFVDWLNEIRRDNTVISYYSGNRSLYIVSVSKEDVSHTVDTTSSFADIYDFVNTYFYEGPTAFNNNPYAYAKASHALLQKYLPGIGITNNTSLIVSPAGALHLLPLEALCLSENTFTYLGLQQAVSYQYSLLQLLNAHSDEVCAVINAFAFEKPHLGFPALPSSKDEVDFLAKHFKTQKYAAAKTANKVFYDALNSNDIIHLASHAVADDNTHQPYIVLKEKLYLGQIQFNTARCPLMVLAACETGKGTMIQHEGMQSLGRSLLSKGVGGVLSSRWAVDDAATKTLIQHFYKELEKVKTPAQALKNARIAYLKNHTHVAAQNPWLWAAFYYQGVNQPIILQSKIPYGYIVIAVAMLLVGLFFIRQKKFLKRG</sequence>
<comment type="caution">
    <text evidence="3">The sequence shown here is derived from an EMBL/GenBank/DDBJ whole genome shotgun (WGS) entry which is preliminary data.</text>
</comment>
<dbReference type="RefSeq" id="WP_330974771.1">
    <property type="nucleotide sequence ID" value="NZ_JAZGLY010000004.1"/>
</dbReference>
<evidence type="ECO:0000313" key="3">
    <source>
        <dbReference type="EMBL" id="MEE6187363.1"/>
    </source>
</evidence>
<dbReference type="Pfam" id="PF12770">
    <property type="entry name" value="CHAT"/>
    <property type="match status" value="1"/>
</dbReference>
<keyword evidence="1" id="KW-0812">Transmembrane</keyword>
<organism evidence="3 4">
    <name type="scientific">Niabella digestorum</name>
    <dbReference type="NCBI Taxonomy" id="3117701"/>
    <lineage>
        <taxon>Bacteria</taxon>
        <taxon>Pseudomonadati</taxon>
        <taxon>Bacteroidota</taxon>
        <taxon>Chitinophagia</taxon>
        <taxon>Chitinophagales</taxon>
        <taxon>Chitinophagaceae</taxon>
        <taxon>Niabella</taxon>
    </lineage>
</organism>
<dbReference type="PANTHER" id="PTHR10098:SF108">
    <property type="entry name" value="TETRATRICOPEPTIDE REPEAT PROTEIN 28"/>
    <property type="match status" value="1"/>
</dbReference>
<protein>
    <submittedName>
        <fullName evidence="3">CHAT domain-containing tetratricopeptide repeat protein</fullName>
    </submittedName>
</protein>
<feature type="transmembrane region" description="Helical" evidence="1">
    <location>
        <begin position="844"/>
        <end position="862"/>
    </location>
</feature>
<dbReference type="SUPFAM" id="SSF81901">
    <property type="entry name" value="HCP-like"/>
    <property type="match status" value="1"/>
</dbReference>
<dbReference type="EMBL" id="JAZGLY010000004">
    <property type="protein sequence ID" value="MEE6187363.1"/>
    <property type="molecule type" value="Genomic_DNA"/>
</dbReference>
<dbReference type="Gene3D" id="1.25.40.10">
    <property type="entry name" value="Tetratricopeptide repeat domain"/>
    <property type="match status" value="2"/>
</dbReference>
<accession>A0ABU7RH95</accession>
<feature type="domain" description="CHAT" evidence="2">
    <location>
        <begin position="588"/>
        <end position="832"/>
    </location>
</feature>
<keyword evidence="1" id="KW-1133">Transmembrane helix</keyword>
<name>A0ABU7RH95_9BACT</name>
<proteinExistence type="predicted"/>
<reference evidence="3 4" key="1">
    <citation type="submission" date="2024-01" db="EMBL/GenBank/DDBJ databases">
        <title>Niabella digestum sp. nov., isolated from waste digestion system.</title>
        <authorList>
            <person name="Zhang L."/>
        </authorList>
    </citation>
    <scope>NUCLEOTIDE SEQUENCE [LARGE SCALE GENOMIC DNA]</scope>
    <source>
        <strain evidence="3 4">A18</strain>
    </source>
</reference>
<dbReference type="InterPro" id="IPR011990">
    <property type="entry name" value="TPR-like_helical_dom_sf"/>
</dbReference>
<dbReference type="InterPro" id="IPR019734">
    <property type="entry name" value="TPR_rpt"/>
</dbReference>
<gene>
    <name evidence="3" type="ORF">V2H41_08765</name>
</gene>
<keyword evidence="4" id="KW-1185">Reference proteome</keyword>
<dbReference type="SUPFAM" id="SSF48452">
    <property type="entry name" value="TPR-like"/>
    <property type="match status" value="1"/>
</dbReference>
<keyword evidence="1" id="KW-0472">Membrane</keyword>